<name>A0A0C2V5J9_PARME</name>
<evidence type="ECO:0000313" key="9">
    <source>
        <dbReference type="Proteomes" id="UP000031971"/>
    </source>
</evidence>
<dbReference type="Gene3D" id="1.10.10.10">
    <property type="entry name" value="Winged helix-like DNA-binding domain superfamily/Winged helix DNA-binding domain"/>
    <property type="match status" value="1"/>
</dbReference>
<dbReference type="InterPro" id="IPR013249">
    <property type="entry name" value="RNA_pol_sigma70_r4_t2"/>
</dbReference>
<dbReference type="SUPFAM" id="SSF88946">
    <property type="entry name" value="Sigma2 domain of RNA polymerase sigma factors"/>
    <property type="match status" value="1"/>
</dbReference>
<gene>
    <name evidence="8" type="ORF">CCC_01502</name>
</gene>
<comment type="similarity">
    <text evidence="1">Belongs to the sigma-70 factor family. ECF subfamily.</text>
</comment>
<reference evidence="8 9" key="1">
    <citation type="submission" date="2015-01" db="EMBL/GenBank/DDBJ databases">
        <title>Genome Sequence of Magnetospirillum magnetotacticum Strain MS-1.</title>
        <authorList>
            <person name="Marinov G.K."/>
            <person name="Smalley M.D."/>
            <person name="DeSalvo G."/>
        </authorList>
    </citation>
    <scope>NUCLEOTIDE SEQUENCE [LARGE SCALE GENOMIC DNA]</scope>
    <source>
        <strain evidence="8 9">MS-1</strain>
    </source>
</reference>
<proteinExistence type="inferred from homology"/>
<dbReference type="EMBL" id="JXSL01000019">
    <property type="protein sequence ID" value="KIM00347.1"/>
    <property type="molecule type" value="Genomic_DNA"/>
</dbReference>
<keyword evidence="3" id="KW-0731">Sigma factor</keyword>
<dbReference type="PANTHER" id="PTHR43133:SF58">
    <property type="entry name" value="ECF RNA POLYMERASE SIGMA FACTOR SIGD"/>
    <property type="match status" value="1"/>
</dbReference>
<organism evidence="8 9">
    <name type="scientific">Paramagnetospirillum magnetotacticum MS-1</name>
    <dbReference type="NCBI Taxonomy" id="272627"/>
    <lineage>
        <taxon>Bacteria</taxon>
        <taxon>Pseudomonadati</taxon>
        <taxon>Pseudomonadota</taxon>
        <taxon>Alphaproteobacteria</taxon>
        <taxon>Rhodospirillales</taxon>
        <taxon>Magnetospirillaceae</taxon>
        <taxon>Paramagnetospirillum</taxon>
    </lineage>
</organism>
<evidence type="ECO:0000256" key="3">
    <source>
        <dbReference type="ARBA" id="ARBA00023082"/>
    </source>
</evidence>
<keyword evidence="2" id="KW-0805">Transcription regulation</keyword>
<evidence type="ECO:0000256" key="1">
    <source>
        <dbReference type="ARBA" id="ARBA00010641"/>
    </source>
</evidence>
<comment type="caution">
    <text evidence="8">The sequence shown here is derived from an EMBL/GenBank/DDBJ whole genome shotgun (WGS) entry which is preliminary data.</text>
</comment>
<dbReference type="Pfam" id="PF04542">
    <property type="entry name" value="Sigma70_r2"/>
    <property type="match status" value="1"/>
</dbReference>
<dbReference type="GO" id="GO:0006352">
    <property type="term" value="P:DNA-templated transcription initiation"/>
    <property type="evidence" value="ECO:0007669"/>
    <property type="project" value="InterPro"/>
</dbReference>
<dbReference type="GO" id="GO:0000428">
    <property type="term" value="C:DNA-directed RNA polymerase complex"/>
    <property type="evidence" value="ECO:0007669"/>
    <property type="project" value="UniProtKB-KW"/>
</dbReference>
<dbReference type="InterPro" id="IPR036388">
    <property type="entry name" value="WH-like_DNA-bd_sf"/>
</dbReference>
<dbReference type="CDD" id="cd06171">
    <property type="entry name" value="Sigma70_r4"/>
    <property type="match status" value="1"/>
</dbReference>
<dbReference type="PANTHER" id="PTHR43133">
    <property type="entry name" value="RNA POLYMERASE ECF-TYPE SIGMA FACTO"/>
    <property type="match status" value="1"/>
</dbReference>
<evidence type="ECO:0000259" key="7">
    <source>
        <dbReference type="Pfam" id="PF08281"/>
    </source>
</evidence>
<dbReference type="Gene3D" id="1.10.1740.10">
    <property type="match status" value="1"/>
</dbReference>
<dbReference type="AlphaFoldDB" id="A0A0C2V5J9"/>
<accession>A0A0C2V5J9</accession>
<dbReference type="Proteomes" id="UP000031971">
    <property type="component" value="Unassembled WGS sequence"/>
</dbReference>
<dbReference type="InterPro" id="IPR039425">
    <property type="entry name" value="RNA_pol_sigma-70-like"/>
</dbReference>
<dbReference type="InterPro" id="IPR013324">
    <property type="entry name" value="RNA_pol_sigma_r3/r4-like"/>
</dbReference>
<dbReference type="NCBIfam" id="TIGR02937">
    <property type="entry name" value="sigma70-ECF"/>
    <property type="match status" value="1"/>
</dbReference>
<evidence type="ECO:0000313" key="8">
    <source>
        <dbReference type="EMBL" id="KIM00347.1"/>
    </source>
</evidence>
<dbReference type="GO" id="GO:0016987">
    <property type="term" value="F:sigma factor activity"/>
    <property type="evidence" value="ECO:0007669"/>
    <property type="project" value="UniProtKB-KW"/>
</dbReference>
<protein>
    <submittedName>
        <fullName evidence="8">DNA-directed RNA polymerase specialized sigma subunit sigma24-like protein</fullName>
    </submittedName>
</protein>
<dbReference type="InterPro" id="IPR007627">
    <property type="entry name" value="RNA_pol_sigma70_r2"/>
</dbReference>
<keyword evidence="8" id="KW-0240">DNA-directed RNA polymerase</keyword>
<sequence length="220" mass="24133">MEAKAIPAMDIAADTPFEALSGLIESKGGRSVTSGEQNGTGTAWGALMAAAQDGDGAAYGRLLAEIAPMLRRTIRRRWGDTDCEDIVQEVLISLHRVRHTYDPNRPFIPWLMAIAQFRIADAARKSARRTVHERPEWSFEFGLPDVAAEEPQETQGDPQLLRRAIADLPEGQRRAVELLKLEERSLKEAAAETGMTVGALKVAVHRGLKSLRAALTGREL</sequence>
<dbReference type="Pfam" id="PF08281">
    <property type="entry name" value="Sigma70_r4_2"/>
    <property type="match status" value="1"/>
</dbReference>
<keyword evidence="9" id="KW-1185">Reference proteome</keyword>
<dbReference type="SUPFAM" id="SSF88659">
    <property type="entry name" value="Sigma3 and sigma4 domains of RNA polymerase sigma factors"/>
    <property type="match status" value="1"/>
</dbReference>
<keyword evidence="5" id="KW-0804">Transcription</keyword>
<feature type="domain" description="RNA polymerase sigma-70 region 2" evidence="6">
    <location>
        <begin position="65"/>
        <end position="129"/>
    </location>
</feature>
<dbReference type="STRING" id="272627.CCC_01502"/>
<dbReference type="GO" id="GO:0003677">
    <property type="term" value="F:DNA binding"/>
    <property type="evidence" value="ECO:0007669"/>
    <property type="project" value="UniProtKB-KW"/>
</dbReference>
<evidence type="ECO:0000259" key="6">
    <source>
        <dbReference type="Pfam" id="PF04542"/>
    </source>
</evidence>
<evidence type="ECO:0000256" key="4">
    <source>
        <dbReference type="ARBA" id="ARBA00023125"/>
    </source>
</evidence>
<evidence type="ECO:0000256" key="2">
    <source>
        <dbReference type="ARBA" id="ARBA00023015"/>
    </source>
</evidence>
<evidence type="ECO:0000256" key="5">
    <source>
        <dbReference type="ARBA" id="ARBA00023163"/>
    </source>
</evidence>
<dbReference type="InterPro" id="IPR014284">
    <property type="entry name" value="RNA_pol_sigma-70_dom"/>
</dbReference>
<keyword evidence="4" id="KW-0238">DNA-binding</keyword>
<dbReference type="InterPro" id="IPR013325">
    <property type="entry name" value="RNA_pol_sigma_r2"/>
</dbReference>
<feature type="domain" description="RNA polymerase sigma factor 70 region 4 type 2" evidence="7">
    <location>
        <begin position="160"/>
        <end position="211"/>
    </location>
</feature>